<comment type="function">
    <text evidence="19 20">Catalyzes the last two sequential reactions in the de novo biosynthetic pathway for UDP-N-acetylglucosamine (UDP-GlcNAc). The C-terminal domain catalyzes the transfer of acetyl group from acetyl coenzyme A to glucosamine-1-phosphate (GlcN-1-P) to produce N-acetylglucosamine-1-phosphate (GlcNAc-1-P), which is converted into UDP-GlcNAc by the transfer of uridine 5-monophosphate (from uridine 5-triphosphate), a reaction catalyzed by the N-terminal domain.</text>
</comment>
<comment type="pathway">
    <text evidence="3 20">Nucleotide-sugar biosynthesis; UDP-N-acetyl-alpha-D-glucosamine biosynthesis; UDP-N-acetyl-alpha-D-glucosamine from N-acetyl-alpha-D-glucosamine 1-phosphate: step 1/1.</text>
</comment>
<feature type="binding site" evidence="20">
    <location>
        <position position="334"/>
    </location>
    <ligand>
        <name>UDP-N-acetyl-alpha-D-glucosamine</name>
        <dbReference type="ChEBI" id="CHEBI:57705"/>
    </ligand>
</feature>
<feature type="region of interest" description="N-acetyltransferase" evidence="20">
    <location>
        <begin position="253"/>
        <end position="464"/>
    </location>
</feature>
<comment type="caution">
    <text evidence="20">Lacks conserved residue(s) required for the propagation of feature annotation.</text>
</comment>
<dbReference type="GO" id="GO:0019134">
    <property type="term" value="F:glucosamine-1-phosphate N-acetyltransferase activity"/>
    <property type="evidence" value="ECO:0007669"/>
    <property type="project" value="UniProtKB-UniRule"/>
</dbReference>
<comment type="similarity">
    <text evidence="4 20">In the C-terminal section; belongs to the transferase hexapeptide repeat family.</text>
</comment>
<evidence type="ECO:0000256" key="11">
    <source>
        <dbReference type="ARBA" id="ARBA00022842"/>
    </source>
</evidence>
<feature type="binding site" evidence="20">
    <location>
        <position position="104"/>
    </location>
    <ligand>
        <name>Mg(2+)</name>
        <dbReference type="ChEBI" id="CHEBI:18420"/>
    </ligand>
</feature>
<dbReference type="KEGG" id="xak:KIMC2_09160"/>
<dbReference type="HAMAP" id="MF_01631">
    <property type="entry name" value="GlmU"/>
    <property type="match status" value="1"/>
</dbReference>
<evidence type="ECO:0000259" key="21">
    <source>
        <dbReference type="Pfam" id="PF00483"/>
    </source>
</evidence>
<evidence type="ECO:0000313" key="22">
    <source>
        <dbReference type="EMBL" id="BDR56354.1"/>
    </source>
</evidence>
<dbReference type="CDD" id="cd02540">
    <property type="entry name" value="GT2_GlmU_N_bac"/>
    <property type="match status" value="1"/>
</dbReference>
<dbReference type="InterPro" id="IPR001451">
    <property type="entry name" value="Hexapep"/>
</dbReference>
<reference evidence="22 23" key="1">
    <citation type="journal article" date="2023" name="Microbiol. Spectr.">
        <title>Symbiosis of Carpenter Bees with Uncharacterized Lactic Acid Bacteria Showing NAD Auxotrophy.</title>
        <authorList>
            <person name="Kawasaki S."/>
            <person name="Ozawa K."/>
            <person name="Mori T."/>
            <person name="Yamamoto A."/>
            <person name="Ito M."/>
            <person name="Ohkuma M."/>
            <person name="Sakamoto M."/>
            <person name="Matsutani M."/>
        </authorList>
    </citation>
    <scope>NUCLEOTIDE SEQUENCE [LARGE SCALE GENOMIC DNA]</scope>
    <source>
        <strain evidence="22 23">KimC2</strain>
    </source>
</reference>
<comment type="similarity">
    <text evidence="5 20">In the N-terminal section; belongs to the N-acetylglucosamine-1-phosphate uridyltransferase family.</text>
</comment>
<comment type="cofactor">
    <cofactor evidence="20">
        <name>Mg(2+)</name>
        <dbReference type="ChEBI" id="CHEBI:18420"/>
    </cofactor>
    <text evidence="20">Binds 1 Mg(2+) ion per subunit.</text>
</comment>
<comment type="pathway">
    <text evidence="2 20">Nucleotide-sugar biosynthesis; UDP-N-acetyl-alpha-D-glucosamine biosynthesis; N-acetyl-alpha-D-glucosamine 1-phosphate from alpha-D-glucosamine 6-phosphate (route II): step 2/2.</text>
</comment>
<feature type="binding site" evidence="20">
    <location>
        <position position="229"/>
    </location>
    <ligand>
        <name>UDP-N-acetyl-alpha-D-glucosamine</name>
        <dbReference type="ChEBI" id="CHEBI:57705"/>
    </ligand>
</feature>
<keyword evidence="8 20" id="KW-0548">Nucleotidyltransferase</keyword>
<comment type="subunit">
    <text evidence="20">Homotrimer.</text>
</comment>
<accession>A0AAU9CQZ5</accession>
<evidence type="ECO:0000256" key="5">
    <source>
        <dbReference type="ARBA" id="ARBA00007947"/>
    </source>
</evidence>
<evidence type="ECO:0000256" key="2">
    <source>
        <dbReference type="ARBA" id="ARBA00005166"/>
    </source>
</evidence>
<feature type="binding site" evidence="20">
    <location>
        <begin position="79"/>
        <end position="80"/>
    </location>
    <ligand>
        <name>UDP-N-acetyl-alpha-D-glucosamine</name>
        <dbReference type="ChEBI" id="CHEBI:57705"/>
    </ligand>
</feature>
<dbReference type="InterPro" id="IPR011004">
    <property type="entry name" value="Trimer_LpxA-like_sf"/>
</dbReference>
<name>A0AAU9CQZ5_9LACO</name>
<feature type="binding site" evidence="20">
    <location>
        <begin position="387"/>
        <end position="388"/>
    </location>
    <ligand>
        <name>acetyl-CoA</name>
        <dbReference type="ChEBI" id="CHEBI:57288"/>
    </ligand>
</feature>
<comment type="catalytic activity">
    <reaction evidence="17 20">
        <text>alpha-D-glucosamine 1-phosphate + acetyl-CoA = N-acetyl-alpha-D-glucosamine 1-phosphate + CoA + H(+)</text>
        <dbReference type="Rhea" id="RHEA:13725"/>
        <dbReference type="ChEBI" id="CHEBI:15378"/>
        <dbReference type="ChEBI" id="CHEBI:57287"/>
        <dbReference type="ChEBI" id="CHEBI:57288"/>
        <dbReference type="ChEBI" id="CHEBI:57776"/>
        <dbReference type="ChEBI" id="CHEBI:58516"/>
        <dbReference type="EC" id="2.3.1.157"/>
    </reaction>
</comment>
<dbReference type="CDD" id="cd03353">
    <property type="entry name" value="LbH_GlmU_C"/>
    <property type="match status" value="1"/>
</dbReference>
<dbReference type="EC" id="2.7.7.23" evidence="20"/>
<evidence type="ECO:0000256" key="7">
    <source>
        <dbReference type="ARBA" id="ARBA00022679"/>
    </source>
</evidence>
<feature type="domain" description="Nucleotidyl transferase" evidence="21">
    <location>
        <begin position="7"/>
        <end position="207"/>
    </location>
</feature>
<feature type="active site" description="Proton acceptor" evidence="20">
    <location>
        <position position="364"/>
    </location>
</feature>
<keyword evidence="10 20" id="KW-0677">Repeat</keyword>
<feature type="binding site" evidence="20">
    <location>
        <position position="229"/>
    </location>
    <ligand>
        <name>Mg(2+)</name>
        <dbReference type="ChEBI" id="CHEBI:18420"/>
    </ligand>
</feature>
<keyword evidence="23" id="KW-1185">Reference proteome</keyword>
<dbReference type="GO" id="GO:0006048">
    <property type="term" value="P:UDP-N-acetylglucosamine biosynthetic process"/>
    <property type="evidence" value="ECO:0007669"/>
    <property type="project" value="InterPro"/>
</dbReference>
<dbReference type="InterPro" id="IPR029044">
    <property type="entry name" value="Nucleotide-diphossugar_trans"/>
</dbReference>
<dbReference type="SUPFAM" id="SSF51161">
    <property type="entry name" value="Trimeric LpxA-like enzymes"/>
    <property type="match status" value="1"/>
</dbReference>
<protein>
    <recommendedName>
        <fullName evidence="20">Bifunctional protein GlmU</fullName>
    </recommendedName>
    <domain>
        <recommendedName>
            <fullName evidence="20">UDP-N-acetylglucosamine pyrophosphorylase</fullName>
            <ecNumber evidence="20">2.7.7.23</ecNumber>
        </recommendedName>
        <alternativeName>
            <fullName evidence="20">N-acetylglucosamine-1-phosphate uridyltransferase</fullName>
        </alternativeName>
    </domain>
    <domain>
        <recommendedName>
            <fullName evidence="20">Glucosamine-1-phosphate N-acetyltransferase</fullName>
            <ecNumber evidence="20">2.3.1.157</ecNumber>
        </recommendedName>
    </domain>
</protein>
<feature type="binding site" evidence="20">
    <location>
        <position position="441"/>
    </location>
    <ligand>
        <name>acetyl-CoA</name>
        <dbReference type="ChEBI" id="CHEBI:57288"/>
    </ligand>
</feature>
<evidence type="ECO:0000256" key="10">
    <source>
        <dbReference type="ARBA" id="ARBA00022737"/>
    </source>
</evidence>
<evidence type="ECO:0000256" key="14">
    <source>
        <dbReference type="ARBA" id="ARBA00023268"/>
    </source>
</evidence>
<feature type="binding site" evidence="20">
    <location>
        <position position="406"/>
    </location>
    <ligand>
        <name>acetyl-CoA</name>
        <dbReference type="ChEBI" id="CHEBI:57288"/>
    </ligand>
</feature>
<keyword evidence="9 20" id="KW-0479">Metal-binding</keyword>
<dbReference type="NCBIfam" id="NF010934">
    <property type="entry name" value="PRK14354.1"/>
    <property type="match status" value="1"/>
</dbReference>
<keyword evidence="6 20" id="KW-0963">Cytoplasm</keyword>
<dbReference type="Gene3D" id="3.90.550.10">
    <property type="entry name" value="Spore Coat Polysaccharide Biosynthesis Protein SpsA, Chain A"/>
    <property type="match status" value="1"/>
</dbReference>
<dbReference type="InterPro" id="IPR038009">
    <property type="entry name" value="GlmU_C_LbH"/>
</dbReference>
<dbReference type="GO" id="GO:0009252">
    <property type="term" value="P:peptidoglycan biosynthetic process"/>
    <property type="evidence" value="ECO:0007669"/>
    <property type="project" value="UniProtKB-UniRule"/>
</dbReference>
<dbReference type="GO" id="GO:0003977">
    <property type="term" value="F:UDP-N-acetylglucosamine diphosphorylase activity"/>
    <property type="evidence" value="ECO:0007669"/>
    <property type="project" value="UniProtKB-UniRule"/>
</dbReference>
<evidence type="ECO:0000256" key="6">
    <source>
        <dbReference type="ARBA" id="ARBA00022490"/>
    </source>
</evidence>
<keyword evidence="16 20" id="KW-0961">Cell wall biogenesis/degradation</keyword>
<feature type="binding site" evidence="20">
    <location>
        <position position="171"/>
    </location>
    <ligand>
        <name>UDP-N-acetyl-alpha-D-glucosamine</name>
        <dbReference type="ChEBI" id="CHEBI:57705"/>
    </ligand>
</feature>
<comment type="catalytic activity">
    <reaction evidence="18 20">
        <text>N-acetyl-alpha-D-glucosamine 1-phosphate + UTP + H(+) = UDP-N-acetyl-alpha-D-glucosamine + diphosphate</text>
        <dbReference type="Rhea" id="RHEA:13509"/>
        <dbReference type="ChEBI" id="CHEBI:15378"/>
        <dbReference type="ChEBI" id="CHEBI:33019"/>
        <dbReference type="ChEBI" id="CHEBI:46398"/>
        <dbReference type="ChEBI" id="CHEBI:57705"/>
        <dbReference type="ChEBI" id="CHEBI:57776"/>
        <dbReference type="EC" id="2.7.7.23"/>
    </reaction>
</comment>
<proteinExistence type="inferred from homology"/>
<dbReference type="EMBL" id="AP026801">
    <property type="protein sequence ID" value="BDR56354.1"/>
    <property type="molecule type" value="Genomic_DNA"/>
</dbReference>
<dbReference type="AlphaFoldDB" id="A0AAU9CQZ5"/>
<feature type="binding site" evidence="20">
    <location>
        <position position="424"/>
    </location>
    <ligand>
        <name>acetyl-CoA</name>
        <dbReference type="ChEBI" id="CHEBI:57288"/>
    </ligand>
</feature>
<evidence type="ECO:0000256" key="16">
    <source>
        <dbReference type="ARBA" id="ARBA00023316"/>
    </source>
</evidence>
<organism evidence="22 23">
    <name type="scientific">Xylocopilactobacillus apis</name>
    <dbReference type="NCBI Taxonomy" id="2932183"/>
    <lineage>
        <taxon>Bacteria</taxon>
        <taxon>Bacillati</taxon>
        <taxon>Bacillota</taxon>
        <taxon>Bacilli</taxon>
        <taxon>Lactobacillales</taxon>
        <taxon>Lactobacillaceae</taxon>
        <taxon>Xylocopilactobacillus</taxon>
    </lineage>
</organism>
<evidence type="ECO:0000313" key="23">
    <source>
        <dbReference type="Proteomes" id="UP001321804"/>
    </source>
</evidence>
<dbReference type="NCBIfam" id="TIGR01173">
    <property type="entry name" value="glmU"/>
    <property type="match status" value="1"/>
</dbReference>
<evidence type="ECO:0000256" key="4">
    <source>
        <dbReference type="ARBA" id="ARBA00007707"/>
    </source>
</evidence>
<keyword evidence="14 20" id="KW-0511">Multifunctional enzyme</keyword>
<keyword evidence="11 20" id="KW-0460">Magnesium</keyword>
<dbReference type="Pfam" id="PF00132">
    <property type="entry name" value="Hexapep"/>
    <property type="match status" value="1"/>
</dbReference>
<dbReference type="GO" id="GO:0000287">
    <property type="term" value="F:magnesium ion binding"/>
    <property type="evidence" value="ECO:0007669"/>
    <property type="project" value="UniProtKB-UniRule"/>
</dbReference>
<gene>
    <name evidence="20 22" type="primary">glmU</name>
    <name evidence="22" type="ORF">KIMC2_09160</name>
</gene>
<dbReference type="InterPro" id="IPR050065">
    <property type="entry name" value="GlmU-like"/>
</dbReference>
<evidence type="ECO:0000256" key="8">
    <source>
        <dbReference type="ARBA" id="ARBA00022695"/>
    </source>
</evidence>
<evidence type="ECO:0000256" key="12">
    <source>
        <dbReference type="ARBA" id="ARBA00022960"/>
    </source>
</evidence>
<evidence type="ECO:0000256" key="15">
    <source>
        <dbReference type="ARBA" id="ARBA00023315"/>
    </source>
</evidence>
<dbReference type="PANTHER" id="PTHR43584">
    <property type="entry name" value="NUCLEOTIDYL TRANSFERASE"/>
    <property type="match status" value="1"/>
</dbReference>
<feature type="binding site" evidence="20">
    <location>
        <position position="141"/>
    </location>
    <ligand>
        <name>UDP-N-acetyl-alpha-D-glucosamine</name>
        <dbReference type="ChEBI" id="CHEBI:57705"/>
    </ligand>
</feature>
<dbReference type="InterPro" id="IPR005882">
    <property type="entry name" value="Bifunctional_GlmU"/>
</dbReference>
<dbReference type="GO" id="GO:0071555">
    <property type="term" value="P:cell wall organization"/>
    <property type="evidence" value="ECO:0007669"/>
    <property type="project" value="UniProtKB-KW"/>
</dbReference>
<dbReference type="RefSeq" id="WP_317698272.1">
    <property type="nucleotide sequence ID" value="NZ_AP026801.1"/>
</dbReference>
<feature type="region of interest" description="Pyrophosphorylase" evidence="20">
    <location>
        <begin position="1"/>
        <end position="231"/>
    </location>
</feature>
<dbReference type="Pfam" id="PF00483">
    <property type="entry name" value="NTP_transferase"/>
    <property type="match status" value="1"/>
</dbReference>
<feature type="binding site" evidence="20">
    <location>
        <position position="24"/>
    </location>
    <ligand>
        <name>UDP-N-acetyl-alpha-D-glucosamine</name>
        <dbReference type="ChEBI" id="CHEBI:57705"/>
    </ligand>
</feature>
<sequence length="464" mass="51305">MENSVNAIILAAGKGTRMKSKIHKVMHEICHRPLIDWVLDGVADFNSSQIFTVVGFDREQIEHHLQNRSKIVFEEKQLGTADAVKSVRGLLEGKDGVTLVLNGDSPLLTKDTINQLIDFHVKAKSPLTLLTADLDNPQGYGRIIHDKNHKFLRIVEQKDGNAEELSIHEVNSGVYCFDNRLLFDYIDQIQNRNSQKEYYLTDLVEIFRNNGLQPMTYKTSDSDEILGVNDLIALNTARKIIQTRINTHLLKSGVQLIDPDHTYIDASVQIGHDTIIEANVQLMGNTKIGDNCHIGMGSEIRNSIIHDNVTVTSSLIEESEMLSGSDIGPNSHLRPDALIGEGVHIGNFCEIKNANIGRNTKVGHLSYVGDADLGEEINVGCGVVFVNYDGVNKHRSKVGSYSFLGSGSNIVAPIDIADHSFIAAGSTITNDVPYHALAFGRAKQVNKENYWDRLPIAKSSSWSK</sequence>
<evidence type="ECO:0000256" key="1">
    <source>
        <dbReference type="ARBA" id="ARBA00004496"/>
    </source>
</evidence>
<feature type="binding site" evidence="20">
    <location>
        <position position="352"/>
    </location>
    <ligand>
        <name>UDP-N-acetyl-alpha-D-glucosamine</name>
        <dbReference type="ChEBI" id="CHEBI:57705"/>
    </ligand>
</feature>
<evidence type="ECO:0000256" key="20">
    <source>
        <dbReference type="HAMAP-Rule" id="MF_01631"/>
    </source>
</evidence>
<evidence type="ECO:0000256" key="18">
    <source>
        <dbReference type="ARBA" id="ARBA00048493"/>
    </source>
</evidence>
<keyword evidence="12 20" id="KW-0133">Cell shape</keyword>
<dbReference type="EC" id="2.3.1.157" evidence="20"/>
<evidence type="ECO:0000256" key="13">
    <source>
        <dbReference type="ARBA" id="ARBA00022984"/>
    </source>
</evidence>
<dbReference type="GO" id="GO:0009245">
    <property type="term" value="P:lipid A biosynthetic process"/>
    <property type="evidence" value="ECO:0007669"/>
    <property type="project" value="UniProtKB-UniRule"/>
</dbReference>
<comment type="subcellular location">
    <subcellularLocation>
        <location evidence="1 20">Cytoplasm</location>
    </subcellularLocation>
</comment>
<feature type="binding site" evidence="20">
    <location>
        <begin position="10"/>
        <end position="13"/>
    </location>
    <ligand>
        <name>UDP-N-acetyl-alpha-D-glucosamine</name>
        <dbReference type="ChEBI" id="CHEBI:57705"/>
    </ligand>
</feature>
<dbReference type="Gene3D" id="2.160.10.10">
    <property type="entry name" value="Hexapeptide repeat proteins"/>
    <property type="match status" value="1"/>
</dbReference>
<keyword evidence="13 20" id="KW-0573">Peptidoglycan synthesis</keyword>
<evidence type="ECO:0000256" key="17">
    <source>
        <dbReference type="ARBA" id="ARBA00048247"/>
    </source>
</evidence>
<evidence type="ECO:0000256" key="19">
    <source>
        <dbReference type="ARBA" id="ARBA00049628"/>
    </source>
</evidence>
<dbReference type="PROSITE" id="PS00101">
    <property type="entry name" value="HEXAPEP_TRANSFERASES"/>
    <property type="match status" value="1"/>
</dbReference>
<dbReference type="SUPFAM" id="SSF53448">
    <property type="entry name" value="Nucleotide-diphospho-sugar transferases"/>
    <property type="match status" value="1"/>
</dbReference>
<keyword evidence="7 20" id="KW-0808">Transferase</keyword>
<dbReference type="GO" id="GO:0000902">
    <property type="term" value="P:cell morphogenesis"/>
    <property type="evidence" value="ECO:0007669"/>
    <property type="project" value="UniProtKB-UniRule"/>
</dbReference>
<dbReference type="Proteomes" id="UP001321804">
    <property type="component" value="Chromosome"/>
</dbReference>
<feature type="binding site" evidence="20">
    <location>
        <position position="367"/>
    </location>
    <ligand>
        <name>UDP-N-acetyl-alpha-D-glucosamine</name>
        <dbReference type="ChEBI" id="CHEBI:57705"/>
    </ligand>
</feature>
<comment type="pathway">
    <text evidence="20">Bacterial outer membrane biogenesis; LPS lipid A biosynthesis.</text>
</comment>
<dbReference type="GO" id="GO:0005737">
    <property type="term" value="C:cytoplasm"/>
    <property type="evidence" value="ECO:0007669"/>
    <property type="project" value="UniProtKB-SubCell"/>
</dbReference>
<feature type="binding site" evidence="20">
    <location>
        <position position="156"/>
    </location>
    <ligand>
        <name>UDP-N-acetyl-alpha-D-glucosamine</name>
        <dbReference type="ChEBI" id="CHEBI:57705"/>
    </ligand>
</feature>
<feature type="binding site" evidence="20">
    <location>
        <position position="378"/>
    </location>
    <ligand>
        <name>UDP-N-acetyl-alpha-D-glucosamine</name>
        <dbReference type="ChEBI" id="CHEBI:57705"/>
    </ligand>
</feature>
<dbReference type="GO" id="GO:0016020">
    <property type="term" value="C:membrane"/>
    <property type="evidence" value="ECO:0007669"/>
    <property type="project" value="GOC"/>
</dbReference>
<dbReference type="GO" id="GO:0008360">
    <property type="term" value="P:regulation of cell shape"/>
    <property type="evidence" value="ECO:0007669"/>
    <property type="project" value="UniProtKB-KW"/>
</dbReference>
<dbReference type="InterPro" id="IPR018357">
    <property type="entry name" value="Hexapep_transf_CS"/>
</dbReference>
<evidence type="ECO:0000256" key="3">
    <source>
        <dbReference type="ARBA" id="ARBA00005208"/>
    </source>
</evidence>
<dbReference type="InterPro" id="IPR005835">
    <property type="entry name" value="NTP_transferase_dom"/>
</dbReference>
<keyword evidence="15 20" id="KW-0012">Acyltransferase</keyword>
<dbReference type="PANTHER" id="PTHR43584:SF3">
    <property type="entry name" value="BIFUNCTIONAL PROTEIN GLMU"/>
    <property type="match status" value="1"/>
</dbReference>
<feature type="region of interest" description="Linker" evidence="20">
    <location>
        <begin position="232"/>
        <end position="252"/>
    </location>
</feature>
<evidence type="ECO:0000256" key="9">
    <source>
        <dbReference type="ARBA" id="ARBA00022723"/>
    </source>
</evidence>